<evidence type="ECO:0000259" key="2">
    <source>
        <dbReference type="PROSITE" id="PS51194"/>
    </source>
</evidence>
<evidence type="ECO:0000313" key="4">
    <source>
        <dbReference type="Proteomes" id="UP001596287"/>
    </source>
</evidence>
<dbReference type="RefSeq" id="WP_379791375.1">
    <property type="nucleotide sequence ID" value="NZ_JBHSQB010000006.1"/>
</dbReference>
<dbReference type="PANTHER" id="PTHR47396:SF1">
    <property type="entry name" value="ATP-DEPENDENT HELICASE IRC3-RELATED"/>
    <property type="match status" value="1"/>
</dbReference>
<evidence type="ECO:0000259" key="1">
    <source>
        <dbReference type="PROSITE" id="PS51192"/>
    </source>
</evidence>
<keyword evidence="3" id="KW-0347">Helicase</keyword>
<dbReference type="InterPro" id="IPR001650">
    <property type="entry name" value="Helicase_C-like"/>
</dbReference>
<keyword evidence="4" id="KW-1185">Reference proteome</keyword>
<dbReference type="InterPro" id="IPR014001">
    <property type="entry name" value="Helicase_ATP-bd"/>
</dbReference>
<keyword evidence="3" id="KW-0067">ATP-binding</keyword>
<accession>A0ABW1PNM5</accession>
<keyword evidence="3" id="KW-0547">Nucleotide-binding</keyword>
<dbReference type="PROSITE" id="PS51194">
    <property type="entry name" value="HELICASE_CTER"/>
    <property type="match status" value="1"/>
</dbReference>
<feature type="domain" description="Helicase ATP-binding" evidence="1">
    <location>
        <begin position="29"/>
        <end position="181"/>
    </location>
</feature>
<dbReference type="PROSITE" id="PS51192">
    <property type="entry name" value="HELICASE_ATP_BIND_1"/>
    <property type="match status" value="1"/>
</dbReference>
<dbReference type="InterPro" id="IPR006935">
    <property type="entry name" value="Helicase/UvrB_N"/>
</dbReference>
<protein>
    <submittedName>
        <fullName evidence="3">DEAD/DEAH box helicase</fullName>
        <ecNumber evidence="3">3.6.4.-</ecNumber>
    </submittedName>
</protein>
<dbReference type="PANTHER" id="PTHR47396">
    <property type="entry name" value="TYPE I RESTRICTION ENZYME ECOKI R PROTEIN"/>
    <property type="match status" value="1"/>
</dbReference>
<feature type="domain" description="Helicase C-terminal" evidence="2">
    <location>
        <begin position="234"/>
        <end position="385"/>
    </location>
</feature>
<dbReference type="InterPro" id="IPR050742">
    <property type="entry name" value="Helicase_Restrict-Modif_Enz"/>
</dbReference>
<reference evidence="4" key="1">
    <citation type="journal article" date="2019" name="Int. J. Syst. Evol. Microbiol.">
        <title>The Global Catalogue of Microorganisms (GCM) 10K type strain sequencing project: providing services to taxonomists for standard genome sequencing and annotation.</title>
        <authorList>
            <consortium name="The Broad Institute Genomics Platform"/>
            <consortium name="The Broad Institute Genome Sequencing Center for Infectious Disease"/>
            <person name="Wu L."/>
            <person name="Ma J."/>
        </authorList>
    </citation>
    <scope>NUCLEOTIDE SEQUENCE [LARGE SCALE GENOMIC DNA]</scope>
    <source>
        <strain evidence="4">CCUG 49679</strain>
    </source>
</reference>
<dbReference type="EC" id="3.6.4.-" evidence="3"/>
<dbReference type="EMBL" id="JBHSQB010000006">
    <property type="protein sequence ID" value="MFC6096521.1"/>
    <property type="molecule type" value="Genomic_DNA"/>
</dbReference>
<keyword evidence="3" id="KW-0378">Hydrolase</keyword>
<dbReference type="Gene3D" id="3.40.50.300">
    <property type="entry name" value="P-loop containing nucleotide triphosphate hydrolases"/>
    <property type="match status" value="2"/>
</dbReference>
<proteinExistence type="predicted"/>
<evidence type="ECO:0000313" key="3">
    <source>
        <dbReference type="EMBL" id="MFC6096521.1"/>
    </source>
</evidence>
<dbReference type="Proteomes" id="UP001596287">
    <property type="component" value="Unassembled WGS sequence"/>
</dbReference>
<sequence>MLQEIAIEKEIKKLYPYQQRDINRILDSITKHSPGYRLLYQLPTGGGKTVVFSEITRQFIERYNTKVIVLTHRSELSKQTSNTLKKAGVPNKIIDSDLKRLAAKNQYACYVAMVETLKNRIKENKISTSDIGLVIIDEAHHNSFRKLLENFKNAFVIGVTATPFSSDISLPMYKNYDELLVSDNIISLIDQGFLAKPKTITKKVELNSLQTGIHGDYTVSSSNALYSSPAMLELLKETYEANSKGKKTLIFNNGIDTSKKVKDFFEESGYSVKHLDNKNSSVERKEILQWFKKTKGAILTSVSILTTGFDEPSVQTVILNRATTSLTLYHQMIGRGSRKLPNKKTFSIIDLGNNTERFGEWENPIDWKYVFEKPEEFAQQLNYGSNGESSQTHAISLDLRNKFPNTLELSFDIEAKFKEVLENDEKPKTVIQQSIRQHAFMCIENAETISEALNLAENLDSEIDWRVKEYVKFIEKSTKSYRDWLTEDYKSRLNILIQKTFSKVKTVAIA</sequence>
<dbReference type="SMART" id="SM00490">
    <property type="entry name" value="HELICc"/>
    <property type="match status" value="1"/>
</dbReference>
<dbReference type="InterPro" id="IPR027417">
    <property type="entry name" value="P-loop_NTPase"/>
</dbReference>
<dbReference type="SMART" id="SM00487">
    <property type="entry name" value="DEXDc"/>
    <property type="match status" value="1"/>
</dbReference>
<dbReference type="GO" id="GO:0016787">
    <property type="term" value="F:hydrolase activity"/>
    <property type="evidence" value="ECO:0007669"/>
    <property type="project" value="UniProtKB-KW"/>
</dbReference>
<name>A0ABW1PNM5_9FLAO</name>
<dbReference type="GO" id="GO:0004386">
    <property type="term" value="F:helicase activity"/>
    <property type="evidence" value="ECO:0007669"/>
    <property type="project" value="UniProtKB-KW"/>
</dbReference>
<dbReference type="Pfam" id="PF04851">
    <property type="entry name" value="ResIII"/>
    <property type="match status" value="1"/>
</dbReference>
<dbReference type="SUPFAM" id="SSF52540">
    <property type="entry name" value="P-loop containing nucleoside triphosphate hydrolases"/>
    <property type="match status" value="1"/>
</dbReference>
<dbReference type="Pfam" id="PF00271">
    <property type="entry name" value="Helicase_C"/>
    <property type="match status" value="1"/>
</dbReference>
<organism evidence="3 4">
    <name type="scientific">Flavobacterium qiangtangense</name>
    <dbReference type="NCBI Taxonomy" id="1442595"/>
    <lineage>
        <taxon>Bacteria</taxon>
        <taxon>Pseudomonadati</taxon>
        <taxon>Bacteroidota</taxon>
        <taxon>Flavobacteriia</taxon>
        <taxon>Flavobacteriales</taxon>
        <taxon>Flavobacteriaceae</taxon>
        <taxon>Flavobacterium</taxon>
    </lineage>
</organism>
<comment type="caution">
    <text evidence="3">The sequence shown here is derived from an EMBL/GenBank/DDBJ whole genome shotgun (WGS) entry which is preliminary data.</text>
</comment>
<gene>
    <name evidence="3" type="ORF">ACFPVY_07655</name>
</gene>